<dbReference type="CDD" id="cd00090">
    <property type="entry name" value="HTH_ARSR"/>
    <property type="match status" value="1"/>
</dbReference>
<dbReference type="EMBL" id="DSDK01000451">
    <property type="protein sequence ID" value="HDR51593.1"/>
    <property type="molecule type" value="Genomic_DNA"/>
</dbReference>
<dbReference type="AlphaFoldDB" id="A0A831PQE5"/>
<sequence length="188" mass="22037">MNSLFSGLITSKTRIKILMRLFLNPERKAYLRELSDEFNASPSQVREELRQLDDAGFLKSHKKGRQILYQANQKHTLFRELQSMVQKALGMDRILDSILDRLGNLEEAYLIDDYAEGKDTGIIDLVLVGDIDQTNLQDLTRKTEKYIDRKIRTLVLTQDEYTQLFSNPKKRPQFLLWKSYQNSSLYNE</sequence>
<evidence type="ECO:0000259" key="1">
    <source>
        <dbReference type="PROSITE" id="PS50987"/>
    </source>
</evidence>
<dbReference type="Gene3D" id="1.10.10.10">
    <property type="entry name" value="Winged helix-like DNA-binding domain superfamily/Winged helix DNA-binding domain"/>
    <property type="match status" value="1"/>
</dbReference>
<dbReference type="Pfam" id="PF01022">
    <property type="entry name" value="HTH_5"/>
    <property type="match status" value="1"/>
</dbReference>
<dbReference type="InterPro" id="IPR036390">
    <property type="entry name" value="WH_DNA-bd_sf"/>
</dbReference>
<accession>A0A831PQE5</accession>
<dbReference type="PROSITE" id="PS50987">
    <property type="entry name" value="HTH_ARSR_2"/>
    <property type="match status" value="1"/>
</dbReference>
<dbReference type="Proteomes" id="UP000886047">
    <property type="component" value="Unassembled WGS sequence"/>
</dbReference>
<protein>
    <submittedName>
        <fullName evidence="2">ArsR family transcriptional regulator</fullName>
    </submittedName>
</protein>
<organism evidence="2">
    <name type="scientific">Mariniphaga anaerophila</name>
    <dbReference type="NCBI Taxonomy" id="1484053"/>
    <lineage>
        <taxon>Bacteria</taxon>
        <taxon>Pseudomonadati</taxon>
        <taxon>Bacteroidota</taxon>
        <taxon>Bacteroidia</taxon>
        <taxon>Marinilabiliales</taxon>
        <taxon>Prolixibacteraceae</taxon>
        <taxon>Mariniphaga</taxon>
    </lineage>
</organism>
<feature type="domain" description="HTH arsR-type" evidence="1">
    <location>
        <begin position="1"/>
        <end position="91"/>
    </location>
</feature>
<dbReference type="SMART" id="SM00418">
    <property type="entry name" value="HTH_ARSR"/>
    <property type="match status" value="1"/>
</dbReference>
<dbReference type="InterPro" id="IPR001845">
    <property type="entry name" value="HTH_ArsR_DNA-bd_dom"/>
</dbReference>
<dbReference type="InterPro" id="IPR011991">
    <property type="entry name" value="ArsR-like_HTH"/>
</dbReference>
<dbReference type="SUPFAM" id="SSF46785">
    <property type="entry name" value="Winged helix' DNA-binding domain"/>
    <property type="match status" value="1"/>
</dbReference>
<proteinExistence type="predicted"/>
<dbReference type="GO" id="GO:0003700">
    <property type="term" value="F:DNA-binding transcription factor activity"/>
    <property type="evidence" value="ECO:0007669"/>
    <property type="project" value="InterPro"/>
</dbReference>
<comment type="caution">
    <text evidence="2">The sequence shown here is derived from an EMBL/GenBank/DDBJ whole genome shotgun (WGS) entry which is preliminary data.</text>
</comment>
<gene>
    <name evidence="2" type="ORF">ENN90_08230</name>
</gene>
<dbReference type="InterPro" id="IPR036388">
    <property type="entry name" value="WH-like_DNA-bd_sf"/>
</dbReference>
<evidence type="ECO:0000313" key="2">
    <source>
        <dbReference type="EMBL" id="HDR51593.1"/>
    </source>
</evidence>
<name>A0A831PQE5_9BACT</name>
<reference evidence="2" key="1">
    <citation type="journal article" date="2020" name="mSystems">
        <title>Genome- and Community-Level Interaction Insights into Carbon Utilization and Element Cycling Functions of Hydrothermarchaeota in Hydrothermal Sediment.</title>
        <authorList>
            <person name="Zhou Z."/>
            <person name="Liu Y."/>
            <person name="Xu W."/>
            <person name="Pan J."/>
            <person name="Luo Z.H."/>
            <person name="Li M."/>
        </authorList>
    </citation>
    <scope>NUCLEOTIDE SEQUENCE [LARGE SCALE GENOMIC DNA]</scope>
    <source>
        <strain evidence="2">SpSt-1217</strain>
    </source>
</reference>